<dbReference type="GO" id="GO:0022857">
    <property type="term" value="F:transmembrane transporter activity"/>
    <property type="evidence" value="ECO:0007669"/>
    <property type="project" value="InterPro"/>
</dbReference>
<dbReference type="RefSeq" id="WP_040112545.1">
    <property type="nucleotide sequence ID" value="NZ_CP006990.1"/>
</dbReference>
<keyword evidence="6 8" id="KW-1133">Transmembrane helix</keyword>
<evidence type="ECO:0000313" key="11">
    <source>
        <dbReference type="Proteomes" id="UP000027180"/>
    </source>
</evidence>
<evidence type="ECO:0000259" key="9">
    <source>
        <dbReference type="PROSITE" id="PS50928"/>
    </source>
</evidence>
<organism evidence="10 11">
    <name type="scientific">Rhizobium etli bv. mimosae str. IE4771</name>
    <dbReference type="NCBI Taxonomy" id="1432050"/>
    <lineage>
        <taxon>Bacteria</taxon>
        <taxon>Pseudomonadati</taxon>
        <taxon>Pseudomonadota</taxon>
        <taxon>Alphaproteobacteria</taxon>
        <taxon>Hyphomicrobiales</taxon>
        <taxon>Rhizobiaceae</taxon>
        <taxon>Rhizobium/Agrobacterium group</taxon>
        <taxon>Rhizobium</taxon>
    </lineage>
</organism>
<dbReference type="SUPFAM" id="SSF161098">
    <property type="entry name" value="MetI-like"/>
    <property type="match status" value="1"/>
</dbReference>
<dbReference type="EMBL" id="CP006990">
    <property type="protein sequence ID" value="AIC30877.1"/>
    <property type="molecule type" value="Genomic_DNA"/>
</dbReference>
<proteinExistence type="inferred from homology"/>
<dbReference type="InterPro" id="IPR000515">
    <property type="entry name" value="MetI-like"/>
</dbReference>
<keyword evidence="3 8" id="KW-0813">Transport</keyword>
<dbReference type="GO" id="GO:0043190">
    <property type="term" value="C:ATP-binding cassette (ABC) transporter complex"/>
    <property type="evidence" value="ECO:0007669"/>
    <property type="project" value="InterPro"/>
</dbReference>
<dbReference type="Pfam" id="PF00528">
    <property type="entry name" value="BPD_transp_1"/>
    <property type="match status" value="1"/>
</dbReference>
<dbReference type="NCBIfam" id="TIGR01726">
    <property type="entry name" value="HEQRo_perm_3TM"/>
    <property type="match status" value="1"/>
</dbReference>
<dbReference type="HOGENOM" id="CLU_019602_1_0_5"/>
<dbReference type="CDD" id="cd06261">
    <property type="entry name" value="TM_PBP2"/>
    <property type="match status" value="1"/>
</dbReference>
<dbReference type="OrthoDB" id="7255919at2"/>
<name>A0A060IAR3_RHIET</name>
<keyword evidence="7 8" id="KW-0472">Membrane</keyword>
<comment type="subcellular location">
    <subcellularLocation>
        <location evidence="1">Cell inner membrane</location>
        <topology evidence="1">Multi-pass membrane protein</topology>
    </subcellularLocation>
    <subcellularLocation>
        <location evidence="8">Cell membrane</location>
        <topology evidence="8">Multi-pass membrane protein</topology>
    </subcellularLocation>
</comment>
<evidence type="ECO:0000256" key="2">
    <source>
        <dbReference type="ARBA" id="ARBA00010072"/>
    </source>
</evidence>
<dbReference type="PANTHER" id="PTHR30614:SF34">
    <property type="entry name" value="BLR6398 PROTEIN"/>
    <property type="match status" value="1"/>
</dbReference>
<dbReference type="InterPro" id="IPR043429">
    <property type="entry name" value="ArtM/GltK/GlnP/TcyL/YhdX-like"/>
</dbReference>
<evidence type="ECO:0000256" key="7">
    <source>
        <dbReference type="ARBA" id="ARBA00023136"/>
    </source>
</evidence>
<keyword evidence="10" id="KW-0614">Plasmid</keyword>
<evidence type="ECO:0000256" key="6">
    <source>
        <dbReference type="ARBA" id="ARBA00022989"/>
    </source>
</evidence>
<keyword evidence="4" id="KW-1003">Cell membrane</keyword>
<evidence type="ECO:0000256" key="8">
    <source>
        <dbReference type="RuleBase" id="RU363032"/>
    </source>
</evidence>
<dbReference type="PROSITE" id="PS50928">
    <property type="entry name" value="ABC_TM1"/>
    <property type="match status" value="1"/>
</dbReference>
<dbReference type="GO" id="GO:0006865">
    <property type="term" value="P:amino acid transport"/>
    <property type="evidence" value="ECO:0007669"/>
    <property type="project" value="TreeGrafter"/>
</dbReference>
<evidence type="ECO:0000256" key="1">
    <source>
        <dbReference type="ARBA" id="ARBA00004429"/>
    </source>
</evidence>
<protein>
    <submittedName>
        <fullName evidence="10">Amino acid ABC transporter permease protein</fullName>
    </submittedName>
</protein>
<sequence length="219" mass="23899">MTLTTFGADQFGFLLLSLQWTLLLTVIALIGGGLLGFAVALARTAQPKPVRIAAATYIQIIQGIPVLMILFLSYYGLSLAGLELPPLFAAGASMTIYASGYLAEIWRGCIQAVPKQQWEASESLAMTRLQQYRYVILPQAMRISLPPTVGFAVQVVKNTSIASIIGFVELARAGQLINNATFQPFRVFLVVAGLYFVVCYPLSQLSRLLERRLHAGSSR</sequence>
<accession>A0A060IAR3</accession>
<reference evidence="10 11" key="1">
    <citation type="submission" date="2013-12" db="EMBL/GenBank/DDBJ databases">
        <title>Complete genome sequence of Rhizobium etli bv. mimosae IE4771.</title>
        <authorList>
            <person name="Bustos P."/>
            <person name="Santamaria R.I."/>
            <person name="Lozano L."/>
            <person name="Ormeno-Orrillo E."/>
            <person name="Rogel M.A."/>
            <person name="Romero D."/>
            <person name="Cevallos M.A."/>
            <person name="Martinez-Romero E."/>
            <person name="Gonzalez V."/>
        </authorList>
    </citation>
    <scope>NUCLEOTIDE SEQUENCE [LARGE SCALE GENOMIC DNA]</scope>
    <source>
        <strain evidence="10 11">IE4771</strain>
        <plasmid evidence="11">Plasmid pRetIE4771d</plasmid>
    </source>
</reference>
<gene>
    <name evidence="10" type="ORF">IE4771_PD00322</name>
</gene>
<dbReference type="InterPro" id="IPR010065">
    <property type="entry name" value="AA_ABC_transptr_permease_3TM"/>
</dbReference>
<feature type="domain" description="ABC transmembrane type-1" evidence="9">
    <location>
        <begin position="18"/>
        <end position="206"/>
    </location>
</feature>
<evidence type="ECO:0000313" key="10">
    <source>
        <dbReference type="EMBL" id="AIC30877.1"/>
    </source>
</evidence>
<comment type="similarity">
    <text evidence="2">Belongs to the binding-protein-dependent transport system permease family. HisMQ subfamily.</text>
</comment>
<evidence type="ECO:0000256" key="4">
    <source>
        <dbReference type="ARBA" id="ARBA00022475"/>
    </source>
</evidence>
<geneLocation type="plasmid" evidence="10 11">
    <name>pRetIE4771d</name>
</geneLocation>
<dbReference type="Gene3D" id="1.10.3720.10">
    <property type="entry name" value="MetI-like"/>
    <property type="match status" value="1"/>
</dbReference>
<dbReference type="KEGG" id="rei:IE4771_PD00322"/>
<dbReference type="PANTHER" id="PTHR30614">
    <property type="entry name" value="MEMBRANE COMPONENT OF AMINO ACID ABC TRANSPORTER"/>
    <property type="match status" value="1"/>
</dbReference>
<feature type="transmembrane region" description="Helical" evidence="8">
    <location>
        <begin position="20"/>
        <end position="42"/>
    </location>
</feature>
<dbReference type="Proteomes" id="UP000027180">
    <property type="component" value="Plasmid pRetIE4771d"/>
</dbReference>
<keyword evidence="5 8" id="KW-0812">Transmembrane</keyword>
<evidence type="ECO:0000256" key="5">
    <source>
        <dbReference type="ARBA" id="ARBA00022692"/>
    </source>
</evidence>
<dbReference type="InterPro" id="IPR035906">
    <property type="entry name" value="MetI-like_sf"/>
</dbReference>
<evidence type="ECO:0000256" key="3">
    <source>
        <dbReference type="ARBA" id="ARBA00022448"/>
    </source>
</evidence>
<feature type="transmembrane region" description="Helical" evidence="8">
    <location>
        <begin position="185"/>
        <end position="203"/>
    </location>
</feature>
<feature type="transmembrane region" description="Helical" evidence="8">
    <location>
        <begin position="54"/>
        <end position="77"/>
    </location>
</feature>
<dbReference type="AlphaFoldDB" id="A0A060IAR3"/>